<feature type="transmembrane region" description="Helical" evidence="4">
    <location>
        <begin position="6"/>
        <end position="26"/>
    </location>
</feature>
<dbReference type="GO" id="GO:0004497">
    <property type="term" value="F:monooxygenase activity"/>
    <property type="evidence" value="ECO:0007669"/>
    <property type="project" value="UniProtKB-KW"/>
</dbReference>
<keyword evidence="2" id="KW-0560">Oxidoreductase</keyword>
<name>A0AAW0DMW4_9AGAR</name>
<dbReference type="SUPFAM" id="SSF54373">
    <property type="entry name" value="FAD-linked reductases, C-terminal domain"/>
    <property type="match status" value="1"/>
</dbReference>
<keyword evidence="4" id="KW-1133">Transmembrane helix</keyword>
<dbReference type="Gene3D" id="3.50.50.60">
    <property type="entry name" value="FAD/NAD(P)-binding domain"/>
    <property type="match status" value="1"/>
</dbReference>
<keyword evidence="6" id="KW-1185">Reference proteome</keyword>
<dbReference type="SUPFAM" id="SSF51905">
    <property type="entry name" value="FAD/NAD(P)-binding domain"/>
    <property type="match status" value="1"/>
</dbReference>
<protein>
    <submittedName>
        <fullName evidence="5">FAD/NAD(P)-binding domain-containing protein</fullName>
    </submittedName>
</protein>
<reference evidence="5 6" key="1">
    <citation type="journal article" date="2024" name="J Genomics">
        <title>Draft genome sequencing and assembly of Favolaschia claudopus CIRM-BRFM 2984 isolated from oak limbs.</title>
        <authorList>
            <person name="Navarro D."/>
            <person name="Drula E."/>
            <person name="Chaduli D."/>
            <person name="Cazenave R."/>
            <person name="Ahrendt S."/>
            <person name="Wang J."/>
            <person name="Lipzen A."/>
            <person name="Daum C."/>
            <person name="Barry K."/>
            <person name="Grigoriev I.V."/>
            <person name="Favel A."/>
            <person name="Rosso M.N."/>
            <person name="Martin F."/>
        </authorList>
    </citation>
    <scope>NUCLEOTIDE SEQUENCE [LARGE SCALE GENOMIC DNA]</scope>
    <source>
        <strain evidence="5 6">CIRM-BRFM 2984</strain>
    </source>
</reference>
<evidence type="ECO:0000256" key="2">
    <source>
        <dbReference type="ARBA" id="ARBA00023002"/>
    </source>
</evidence>
<dbReference type="PANTHER" id="PTHR13789">
    <property type="entry name" value="MONOOXYGENASE"/>
    <property type="match status" value="1"/>
</dbReference>
<keyword evidence="4" id="KW-0472">Membrane</keyword>
<sequence length="410" mass="44918">MDKSSSSLSVAIVGAGISGLTAAIALRRQGHRVQVFEQFHRPLEIGSISIQRNAYFVIKHLGVSIENLKGVDFTGLIGFGSDNLEGNPQTWKLPEAQKDPGIFCNRKDLADELKRLALEPSYPGEPVNLKIAKVVACDPDQGTLTLFDGEVISADLILGCDGIGSIVRTSILGYNQKALSSGHSCFRAWFEQKQVESRSEFSWITEGISGGRFIFAANEPFRAIFINACDDGKLWNLVAIYTDDNQDNPEWSQSATKEEIVDIYKDFHPNFRKVLELPPGDSYLRWKLLSLPPLPTWTRGRAVILGDSGGATTPYLGQGAAMAMEEGGTLGELFPPGTTVKDIPARLNAFVSLCKPRAEFVSNESVEQGIDPSKRGRYFRSEELQAYILLYDPISAAQKVLSELTGEPTA</sequence>
<gene>
    <name evidence="5" type="ORF">R3P38DRAFT_2860194</name>
</gene>
<dbReference type="Proteomes" id="UP001362999">
    <property type="component" value="Unassembled WGS sequence"/>
</dbReference>
<dbReference type="Pfam" id="PF13450">
    <property type="entry name" value="NAD_binding_8"/>
    <property type="match status" value="1"/>
</dbReference>
<keyword evidence="4" id="KW-0812">Transmembrane</keyword>
<evidence type="ECO:0000256" key="4">
    <source>
        <dbReference type="SAM" id="Phobius"/>
    </source>
</evidence>
<dbReference type="EMBL" id="JAWWNJ010000007">
    <property type="protein sequence ID" value="KAK7052414.1"/>
    <property type="molecule type" value="Genomic_DNA"/>
</dbReference>
<keyword evidence="3" id="KW-0503">Monooxygenase</keyword>
<comment type="similarity">
    <text evidence="1">Belongs to the paxM FAD-dependent monooxygenase family.</text>
</comment>
<evidence type="ECO:0000256" key="3">
    <source>
        <dbReference type="ARBA" id="ARBA00023033"/>
    </source>
</evidence>
<dbReference type="InterPro" id="IPR036188">
    <property type="entry name" value="FAD/NAD-bd_sf"/>
</dbReference>
<dbReference type="AlphaFoldDB" id="A0AAW0DMW4"/>
<evidence type="ECO:0000313" key="6">
    <source>
        <dbReference type="Proteomes" id="UP001362999"/>
    </source>
</evidence>
<evidence type="ECO:0000313" key="5">
    <source>
        <dbReference type="EMBL" id="KAK7052414.1"/>
    </source>
</evidence>
<evidence type="ECO:0000256" key="1">
    <source>
        <dbReference type="ARBA" id="ARBA00007992"/>
    </source>
</evidence>
<accession>A0AAW0DMW4</accession>
<proteinExistence type="inferred from homology"/>
<dbReference type="PANTHER" id="PTHR13789:SF314">
    <property type="entry name" value="FAD-BINDING DOMAIN-CONTAINING PROTEIN"/>
    <property type="match status" value="1"/>
</dbReference>
<organism evidence="5 6">
    <name type="scientific">Favolaschia claudopus</name>
    <dbReference type="NCBI Taxonomy" id="2862362"/>
    <lineage>
        <taxon>Eukaryota</taxon>
        <taxon>Fungi</taxon>
        <taxon>Dikarya</taxon>
        <taxon>Basidiomycota</taxon>
        <taxon>Agaricomycotina</taxon>
        <taxon>Agaricomycetes</taxon>
        <taxon>Agaricomycetidae</taxon>
        <taxon>Agaricales</taxon>
        <taxon>Marasmiineae</taxon>
        <taxon>Mycenaceae</taxon>
        <taxon>Favolaschia</taxon>
    </lineage>
</organism>
<comment type="caution">
    <text evidence="5">The sequence shown here is derived from an EMBL/GenBank/DDBJ whole genome shotgun (WGS) entry which is preliminary data.</text>
</comment>
<dbReference type="InterPro" id="IPR050493">
    <property type="entry name" value="FAD-dep_Monooxygenase_BioMet"/>
</dbReference>
<dbReference type="PRINTS" id="PR00420">
    <property type="entry name" value="RNGMNOXGNASE"/>
</dbReference>